<evidence type="ECO:0000313" key="2">
    <source>
        <dbReference type="EMBL" id="MEZ7196194.1"/>
    </source>
</evidence>
<gene>
    <name evidence="2" type="ORF">AB6M95_05495</name>
</gene>
<dbReference type="Proteomes" id="UP001568698">
    <property type="component" value="Unassembled WGS sequence"/>
</dbReference>
<keyword evidence="1" id="KW-0472">Membrane</keyword>
<proteinExistence type="predicted"/>
<name>A0ABV4JZS0_9BACT</name>
<sequence>MIYNKKEFYGGTGMLVIFFLVLFMMFQPIYHGHNGMQFLDNLYNSISKGSINYSAQLKTDMAKYDGKAIDVTLTYSTEVQAAQSAEMFAKAGAQAGAEGKALHLAGSLGTILKGSLDDAQAMYHNDGQAMQAKYGIEPRRVLFNWWTSFKLMNKALGNQKEFEAAKAVDTVQTKAVEASYNYYGVQAQSITDDIGLVSFSLVFYVLYTLWYGFAILFVFEGWGLKLSH</sequence>
<accession>A0ABV4JZS0</accession>
<keyword evidence="1" id="KW-0812">Transmembrane</keyword>
<protein>
    <submittedName>
        <fullName evidence="2">Uncharacterized protein</fullName>
    </submittedName>
</protein>
<keyword evidence="3" id="KW-1185">Reference proteome</keyword>
<keyword evidence="1" id="KW-1133">Transmembrane helix</keyword>
<reference evidence="2 3" key="1">
    <citation type="submission" date="2024-08" db="EMBL/GenBank/DDBJ databases">
        <title>Sulfate-reducing bacteria isolated from formation water of the oil field in Kazakhstan and description of Pseudodesulfovibrio sp.</title>
        <authorList>
            <person name="Bidzhieva S.K."/>
            <person name="Tourova T.P."/>
            <person name="Grouzdev D.S."/>
            <person name="Beletsky A.V."/>
            <person name="Sokolova D.S."/>
            <person name="Samigullina S.R."/>
            <person name="Poltaraus A.B."/>
            <person name="Avtukh A.N."/>
            <person name="Tereshina V.M."/>
            <person name="Zhaparov N.S."/>
            <person name="Mardanov A.V."/>
            <person name="Nazina T.N."/>
        </authorList>
    </citation>
    <scope>NUCLEOTIDE SEQUENCE [LARGE SCALE GENOMIC DNA]</scope>
    <source>
        <strain evidence="2 3">9FUS</strain>
    </source>
</reference>
<comment type="caution">
    <text evidence="2">The sequence shown here is derived from an EMBL/GenBank/DDBJ whole genome shotgun (WGS) entry which is preliminary data.</text>
</comment>
<dbReference type="EMBL" id="JBGLYH010000010">
    <property type="protein sequence ID" value="MEZ7196194.1"/>
    <property type="molecule type" value="Genomic_DNA"/>
</dbReference>
<feature type="transmembrane region" description="Helical" evidence="1">
    <location>
        <begin position="196"/>
        <end position="219"/>
    </location>
</feature>
<evidence type="ECO:0000313" key="3">
    <source>
        <dbReference type="Proteomes" id="UP001568698"/>
    </source>
</evidence>
<evidence type="ECO:0000256" key="1">
    <source>
        <dbReference type="SAM" id="Phobius"/>
    </source>
</evidence>
<feature type="transmembrane region" description="Helical" evidence="1">
    <location>
        <begin position="12"/>
        <end position="30"/>
    </location>
</feature>
<dbReference type="RefSeq" id="WP_371385733.1">
    <property type="nucleotide sequence ID" value="NZ_JBGLYH010000010.1"/>
</dbReference>
<organism evidence="2 3">
    <name type="scientific">Pseudodesulfovibrio karagichevae</name>
    <dbReference type="NCBI Taxonomy" id="3239305"/>
    <lineage>
        <taxon>Bacteria</taxon>
        <taxon>Pseudomonadati</taxon>
        <taxon>Thermodesulfobacteriota</taxon>
        <taxon>Desulfovibrionia</taxon>
        <taxon>Desulfovibrionales</taxon>
        <taxon>Desulfovibrionaceae</taxon>
    </lineage>
</organism>